<feature type="domain" description="Glutamate synthase alpha subunit C-terminal" evidence="1">
    <location>
        <begin position="45"/>
        <end position="201"/>
    </location>
</feature>
<dbReference type="PANTHER" id="PTHR39673:SF5">
    <property type="entry name" value="TUNGSTEN-CONTAINING FORMYLMETHANOFURAN DEHYDROGENASE 2 SUBUNIT C"/>
    <property type="match status" value="1"/>
</dbReference>
<dbReference type="EMBL" id="CP003243">
    <property type="protein sequence ID" value="AFD00232.1"/>
    <property type="molecule type" value="Genomic_DNA"/>
</dbReference>
<protein>
    <submittedName>
        <fullName evidence="2">Glutamate synthase (NADPH) GltB3 subunit</fullName>
    </submittedName>
</protein>
<dbReference type="InterPro" id="IPR012061">
    <property type="entry name" value="Glu_synth_lsu_3"/>
</dbReference>
<organism evidence="2 3">
    <name type="scientific">Methanocella conradii (strain DSM 24694 / JCM 17849 / CGMCC 1.5162 / HZ254)</name>
    <dbReference type="NCBI Taxonomy" id="1041930"/>
    <lineage>
        <taxon>Archaea</taxon>
        <taxon>Methanobacteriati</taxon>
        <taxon>Methanobacteriota</taxon>
        <taxon>Stenosarchaea group</taxon>
        <taxon>Methanomicrobia</taxon>
        <taxon>Methanocellales</taxon>
        <taxon>Methanocellaceae</taxon>
        <taxon>Methanocella</taxon>
    </lineage>
</organism>
<evidence type="ECO:0000259" key="1">
    <source>
        <dbReference type="Pfam" id="PF01493"/>
    </source>
</evidence>
<dbReference type="InterPro" id="IPR035710">
    <property type="entry name" value="Archaeal_gltB"/>
</dbReference>
<dbReference type="Gene3D" id="2.160.20.60">
    <property type="entry name" value="Glutamate synthase, alpha subunit, C-terminal domain"/>
    <property type="match status" value="1"/>
</dbReference>
<dbReference type="STRING" id="1041930.Mtc_1480"/>
<proteinExistence type="predicted"/>
<sequence>MKRRLRYSASSLRGDDNMIRIDAKDMHYRALNERIRELVESGEAGVELDNVCGQKFIGDGLRARMRIVINGTPGNDLAIFMDGPEIVVHGNGQDGIGNTMNSGKVVVHGNAGDVIGYAMRGGKVFIKGDVGYRVGIHMKAYQDSVPAIVIGGAASDFLGEYMAGGVVVLLGLSGGKITGDYVGTGMHGGVIYVRGDVEDNYLGREVIKSEPDARDISIIGRLVGEYCAHFGKDFDEIMRKPFLKLSPRSHRPYGSLYTS</sequence>
<dbReference type="PIRSF" id="PIRSF006519">
    <property type="entry name" value="GOGAT_dom3"/>
    <property type="match status" value="1"/>
</dbReference>
<accession>H8I5Z8</accession>
<evidence type="ECO:0000313" key="3">
    <source>
        <dbReference type="Proteomes" id="UP000005233"/>
    </source>
</evidence>
<dbReference type="InterPro" id="IPR002489">
    <property type="entry name" value="Glu_synth_asu_C"/>
</dbReference>
<dbReference type="AlphaFoldDB" id="H8I5Z8"/>
<dbReference type="Proteomes" id="UP000005233">
    <property type="component" value="Chromosome"/>
</dbReference>
<dbReference type="GO" id="GO:0016491">
    <property type="term" value="F:oxidoreductase activity"/>
    <property type="evidence" value="ECO:0007669"/>
    <property type="project" value="InterPro"/>
</dbReference>
<dbReference type="SUPFAM" id="SSF69336">
    <property type="entry name" value="Alpha subunit of glutamate synthase, C-terminal domain"/>
    <property type="match status" value="1"/>
</dbReference>
<evidence type="ECO:0000313" key="2">
    <source>
        <dbReference type="EMBL" id="AFD00232.1"/>
    </source>
</evidence>
<dbReference type="CDD" id="cd00981">
    <property type="entry name" value="arch_gltB"/>
    <property type="match status" value="1"/>
</dbReference>
<dbReference type="InterPro" id="IPR036485">
    <property type="entry name" value="Glu_synth_asu_C_sf"/>
</dbReference>
<gene>
    <name evidence="2" type="primary">gltB3</name>
    <name evidence="2" type="ordered locus">Mtc_1480</name>
</gene>
<dbReference type="eggNOG" id="arCOG00096">
    <property type="taxonomic scope" value="Archaea"/>
</dbReference>
<dbReference type="KEGG" id="mez:Mtc_1480"/>
<dbReference type="PANTHER" id="PTHR39673">
    <property type="entry name" value="TUNGSTEN FORMYLMETHANOFURAN DEHYDROGENASE, SUBUNIT C (FWDC)"/>
    <property type="match status" value="1"/>
</dbReference>
<reference evidence="2 3" key="1">
    <citation type="journal article" date="2012" name="J. Bacteriol.">
        <title>Complete genome sequence of a thermophilic methanogen, Methanocella conradii HZ254, isolated from Chinese rice field soil.</title>
        <authorList>
            <person name="Lu Z."/>
            <person name="Lu Y."/>
        </authorList>
    </citation>
    <scope>NUCLEOTIDE SEQUENCE [LARGE SCALE GENOMIC DNA]</scope>
    <source>
        <strain evidence="3">DSM 24694 / JCM 17849 / CGMCC 1.5162 / HZ254</strain>
    </source>
</reference>
<keyword evidence="3" id="KW-1185">Reference proteome</keyword>
<name>H8I5Z8_METCZ</name>
<dbReference type="Pfam" id="PF01493">
    <property type="entry name" value="GXGXG"/>
    <property type="match status" value="1"/>
</dbReference>
<dbReference type="HOGENOM" id="CLU_078510_1_0_2"/>